<evidence type="ECO:0000313" key="3">
    <source>
        <dbReference type="Proteomes" id="UP000569202"/>
    </source>
</evidence>
<dbReference type="Proteomes" id="UP000569202">
    <property type="component" value="Unassembled WGS sequence"/>
</dbReference>
<proteinExistence type="predicted"/>
<feature type="non-terminal residue" evidence="2">
    <location>
        <position position="779"/>
    </location>
</feature>
<accession>A0A7Y2RDU0</accession>
<evidence type="ECO:0000313" key="2">
    <source>
        <dbReference type="EMBL" id="NNH76948.1"/>
    </source>
</evidence>
<feature type="coiled-coil region" evidence="1">
    <location>
        <begin position="188"/>
        <end position="229"/>
    </location>
</feature>
<dbReference type="EMBL" id="JABERL010000010">
    <property type="protein sequence ID" value="NNH76948.1"/>
    <property type="molecule type" value="Genomic_DNA"/>
</dbReference>
<reference evidence="2 3" key="1">
    <citation type="submission" date="2020-04" db="EMBL/GenBank/DDBJ databases">
        <title>Acinetobacter Taxon 24.</title>
        <authorList>
            <person name="Nemec A."/>
            <person name="Radolfova-Krizova L."/>
            <person name="Higgins P.G."/>
            <person name="Spanelova P."/>
        </authorList>
    </citation>
    <scope>NUCLEOTIDE SEQUENCE [LARGE SCALE GENOMIC DNA]</scope>
    <source>
        <strain evidence="2 3">ANC 5380</strain>
    </source>
</reference>
<gene>
    <name evidence="2" type="ORF">HLH17_04510</name>
</gene>
<sequence length="779" mass="87042">MTLENTNPIQHFTANGETSVFAFEFEVENKDNIKVTLDGEAVPIYAYEYDESVNAVVFNFEPENGSEVIIERVTSLERSINYQTYNNSFRPETLNYDLDRIWHVLQEQNIVDAEILARLKDEIDWRRNLDLNYDVMAQVRDTQVFGALKQYLDTIIASTSPNVFGGVTAGVVFALDKKSVQTHLEDIYQKFIEERQALQAEKDRAIAAEQGLDQKIEAEKTRAKNVEANLQANLSAVAGGNYGFNTYADFDAVKSSLPNNVVVRISEDAQYQGDNIWNGTTLTKSPYDSRQETINFIRLLNNGTLPSEIYEDLTSEATSYGYINTLGVHASKGDTNWLTSDFHEIGSSYKKVEYKIVGTTLVSSIAFYTDTYDFIIGYGDTISTISKVAEGSVQIPINAKYIRITLSNKISTGITQNDLDSQFVKIIKYSNVYIEEKLSEIDSTLENLRSGDLEASVDIWQYATIQGYYIAGGATTGVSDKNWVRSDLIKISNLVGDGSENKRLRLRCTGHSIVKSLLFFDASKNLLEEHGATENTSNIYQGEFVVPEEAKYLAVSGGSSQNPSGIKGPYAYLMSQVSVVHEILELKNNQASKEYFPVLSPIAVYTTCNDMGDSQNKGRLRNYSTAIYLDHFFNGLASEKDVKFKHAQDRYVFTPSLIVTDSNENKPTIVFNEGVNAKEKSEELVLVGDDVVDTTVSIKHRSALNSVTATVTPKVLCIGDSITYGEQALIPDDNYTQNHSYHLITKELFIKDKVDNDNQGFDALFLGTKSKTKTFSYKG</sequence>
<evidence type="ECO:0000256" key="1">
    <source>
        <dbReference type="SAM" id="Coils"/>
    </source>
</evidence>
<comment type="caution">
    <text evidence="2">The sequence shown here is derived from an EMBL/GenBank/DDBJ whole genome shotgun (WGS) entry which is preliminary data.</text>
</comment>
<keyword evidence="1" id="KW-0175">Coiled coil</keyword>
<name>A0A7Y2RDU0_9GAMM</name>
<dbReference type="AlphaFoldDB" id="A0A7Y2RDU0"/>
<organism evidence="2 3">
    <name type="scientific">Acinetobacter terrae</name>
    <dbReference type="NCBI Taxonomy" id="2731247"/>
    <lineage>
        <taxon>Bacteria</taxon>
        <taxon>Pseudomonadati</taxon>
        <taxon>Pseudomonadota</taxon>
        <taxon>Gammaproteobacteria</taxon>
        <taxon>Moraxellales</taxon>
        <taxon>Moraxellaceae</taxon>
        <taxon>Acinetobacter</taxon>
        <taxon>Acinetobacter Taxon 24</taxon>
    </lineage>
</organism>
<protein>
    <submittedName>
        <fullName evidence="2">Uncharacterized protein</fullName>
    </submittedName>
</protein>